<reference evidence="2" key="2">
    <citation type="submission" date="2020-11" db="EMBL/GenBank/DDBJ databases">
        <authorList>
            <person name="McCartney M.A."/>
            <person name="Auch B."/>
            <person name="Kono T."/>
            <person name="Mallez S."/>
            <person name="Becker A."/>
            <person name="Gohl D.M."/>
            <person name="Silverstein K.A.T."/>
            <person name="Koren S."/>
            <person name="Bechman K.B."/>
            <person name="Herman A."/>
            <person name="Abrahante J.E."/>
            <person name="Garbe J."/>
        </authorList>
    </citation>
    <scope>NUCLEOTIDE SEQUENCE</scope>
    <source>
        <strain evidence="2">Duluth1</strain>
        <tissue evidence="2">Whole animal</tissue>
    </source>
</reference>
<sequence>MAIQNTLLVEVCILLLECSDNARCLAARGSHDEFTLGAIVAGLASRSGWRIIPTTVDVSICNSPCREYIYINLQQ</sequence>
<protein>
    <recommendedName>
        <fullName evidence="4">Secreted protein</fullName>
    </recommendedName>
</protein>
<evidence type="ECO:0008006" key="4">
    <source>
        <dbReference type="Google" id="ProtNLM"/>
    </source>
</evidence>
<evidence type="ECO:0000313" key="3">
    <source>
        <dbReference type="Proteomes" id="UP000828390"/>
    </source>
</evidence>
<accession>A0A9D4J388</accession>
<comment type="caution">
    <text evidence="2">The sequence shown here is derived from an EMBL/GenBank/DDBJ whole genome shotgun (WGS) entry which is preliminary data.</text>
</comment>
<organism evidence="2 3">
    <name type="scientific">Dreissena polymorpha</name>
    <name type="common">Zebra mussel</name>
    <name type="synonym">Mytilus polymorpha</name>
    <dbReference type="NCBI Taxonomy" id="45954"/>
    <lineage>
        <taxon>Eukaryota</taxon>
        <taxon>Metazoa</taxon>
        <taxon>Spiralia</taxon>
        <taxon>Lophotrochozoa</taxon>
        <taxon>Mollusca</taxon>
        <taxon>Bivalvia</taxon>
        <taxon>Autobranchia</taxon>
        <taxon>Heteroconchia</taxon>
        <taxon>Euheterodonta</taxon>
        <taxon>Imparidentia</taxon>
        <taxon>Neoheterodontei</taxon>
        <taxon>Myida</taxon>
        <taxon>Dreissenoidea</taxon>
        <taxon>Dreissenidae</taxon>
        <taxon>Dreissena</taxon>
    </lineage>
</organism>
<evidence type="ECO:0000256" key="1">
    <source>
        <dbReference type="SAM" id="SignalP"/>
    </source>
</evidence>
<dbReference type="Proteomes" id="UP000828390">
    <property type="component" value="Unassembled WGS sequence"/>
</dbReference>
<feature type="signal peptide" evidence="1">
    <location>
        <begin position="1"/>
        <end position="24"/>
    </location>
</feature>
<dbReference type="EMBL" id="JAIWYP010000007">
    <property type="protein sequence ID" value="KAH3793777.1"/>
    <property type="molecule type" value="Genomic_DNA"/>
</dbReference>
<evidence type="ECO:0000313" key="2">
    <source>
        <dbReference type="EMBL" id="KAH3793777.1"/>
    </source>
</evidence>
<reference evidence="2" key="1">
    <citation type="journal article" date="2019" name="bioRxiv">
        <title>The Genome of the Zebra Mussel, Dreissena polymorpha: A Resource for Invasive Species Research.</title>
        <authorList>
            <person name="McCartney M.A."/>
            <person name="Auch B."/>
            <person name="Kono T."/>
            <person name="Mallez S."/>
            <person name="Zhang Y."/>
            <person name="Obille A."/>
            <person name="Becker A."/>
            <person name="Abrahante J.E."/>
            <person name="Garbe J."/>
            <person name="Badalamenti J.P."/>
            <person name="Herman A."/>
            <person name="Mangelson H."/>
            <person name="Liachko I."/>
            <person name="Sullivan S."/>
            <person name="Sone E.D."/>
            <person name="Koren S."/>
            <person name="Silverstein K.A.T."/>
            <person name="Beckman K.B."/>
            <person name="Gohl D.M."/>
        </authorList>
    </citation>
    <scope>NUCLEOTIDE SEQUENCE</scope>
    <source>
        <strain evidence="2">Duluth1</strain>
        <tissue evidence="2">Whole animal</tissue>
    </source>
</reference>
<gene>
    <name evidence="2" type="ORF">DPMN_147298</name>
</gene>
<proteinExistence type="predicted"/>
<feature type="chain" id="PRO_5038394466" description="Secreted protein" evidence="1">
    <location>
        <begin position="25"/>
        <end position="75"/>
    </location>
</feature>
<keyword evidence="3" id="KW-1185">Reference proteome</keyword>
<name>A0A9D4J388_DREPO</name>
<dbReference type="AlphaFoldDB" id="A0A9D4J388"/>
<keyword evidence="1" id="KW-0732">Signal</keyword>